<evidence type="ECO:0000313" key="8">
    <source>
        <dbReference type="Proteomes" id="UP000054166"/>
    </source>
</evidence>
<dbReference type="Proteomes" id="UP000054166">
    <property type="component" value="Unassembled WGS sequence"/>
</dbReference>
<dbReference type="Gene3D" id="2.40.70.10">
    <property type="entry name" value="Acid Proteases"/>
    <property type="match status" value="1"/>
</dbReference>
<dbReference type="PANTHER" id="PTHR37984:SF5">
    <property type="entry name" value="PROTEIN NYNRIN-LIKE"/>
    <property type="match status" value="1"/>
</dbReference>
<dbReference type="Pfam" id="PF17921">
    <property type="entry name" value="Integrase_H2C2"/>
    <property type="match status" value="1"/>
</dbReference>
<evidence type="ECO:0000256" key="3">
    <source>
        <dbReference type="ARBA" id="ARBA00022722"/>
    </source>
</evidence>
<dbReference type="InterPro" id="IPR043128">
    <property type="entry name" value="Rev_trsase/Diguanyl_cyclase"/>
</dbReference>
<keyword evidence="3" id="KW-0540">Nuclease</keyword>
<dbReference type="OrthoDB" id="1750432at2759"/>
<feature type="region of interest" description="Disordered" evidence="5">
    <location>
        <begin position="334"/>
        <end position="429"/>
    </location>
</feature>
<keyword evidence="4" id="KW-0255">Endonuclease</keyword>
<dbReference type="InterPro" id="IPR043502">
    <property type="entry name" value="DNA/RNA_pol_sf"/>
</dbReference>
<dbReference type="GO" id="GO:0016779">
    <property type="term" value="F:nucleotidyltransferase activity"/>
    <property type="evidence" value="ECO:0007669"/>
    <property type="project" value="UniProtKB-KW"/>
</dbReference>
<dbReference type="CDD" id="cd00303">
    <property type="entry name" value="retropepsin_like"/>
    <property type="match status" value="1"/>
</dbReference>
<feature type="compositionally biased region" description="Acidic residues" evidence="5">
    <location>
        <begin position="354"/>
        <end position="374"/>
    </location>
</feature>
<dbReference type="PANTHER" id="PTHR37984">
    <property type="entry name" value="PROTEIN CBG26694"/>
    <property type="match status" value="1"/>
</dbReference>
<keyword evidence="2" id="KW-0548">Nucleotidyltransferase</keyword>
<organism evidence="7 8">
    <name type="scientific">Piloderma croceum (strain F 1598)</name>
    <dbReference type="NCBI Taxonomy" id="765440"/>
    <lineage>
        <taxon>Eukaryota</taxon>
        <taxon>Fungi</taxon>
        <taxon>Dikarya</taxon>
        <taxon>Basidiomycota</taxon>
        <taxon>Agaricomycotina</taxon>
        <taxon>Agaricomycetes</taxon>
        <taxon>Agaricomycetidae</taxon>
        <taxon>Atheliales</taxon>
        <taxon>Atheliaceae</taxon>
        <taxon>Piloderma</taxon>
    </lineage>
</organism>
<evidence type="ECO:0000259" key="6">
    <source>
        <dbReference type="Pfam" id="PF17921"/>
    </source>
</evidence>
<dbReference type="SUPFAM" id="SSF56672">
    <property type="entry name" value="DNA/RNA polymerases"/>
    <property type="match status" value="1"/>
</dbReference>
<feature type="domain" description="Integrase zinc-binding" evidence="6">
    <location>
        <begin position="952"/>
        <end position="997"/>
    </location>
</feature>
<dbReference type="InterPro" id="IPR041588">
    <property type="entry name" value="Integrase_H2C2"/>
</dbReference>
<evidence type="ECO:0000256" key="2">
    <source>
        <dbReference type="ARBA" id="ARBA00022695"/>
    </source>
</evidence>
<evidence type="ECO:0000313" key="7">
    <source>
        <dbReference type="EMBL" id="KIM76140.1"/>
    </source>
</evidence>
<dbReference type="InterPro" id="IPR050951">
    <property type="entry name" value="Retrovirus_Pol_polyprotein"/>
</dbReference>
<evidence type="ECO:0000256" key="1">
    <source>
        <dbReference type="ARBA" id="ARBA00022679"/>
    </source>
</evidence>
<keyword evidence="8" id="KW-1185">Reference proteome</keyword>
<feature type="compositionally biased region" description="Basic residues" evidence="5">
    <location>
        <begin position="1208"/>
        <end position="1217"/>
    </location>
</feature>
<dbReference type="STRING" id="765440.A0A0C3EUG0"/>
<dbReference type="EMBL" id="KN833038">
    <property type="protein sequence ID" value="KIM76140.1"/>
    <property type="molecule type" value="Genomic_DNA"/>
</dbReference>
<name>A0A0C3EUG0_PILCF</name>
<dbReference type="Gene3D" id="1.10.340.70">
    <property type="match status" value="1"/>
</dbReference>
<feature type="compositionally biased region" description="Acidic residues" evidence="5">
    <location>
        <begin position="414"/>
        <end position="423"/>
    </location>
</feature>
<dbReference type="GO" id="GO:0004519">
    <property type="term" value="F:endonuclease activity"/>
    <property type="evidence" value="ECO:0007669"/>
    <property type="project" value="UniProtKB-KW"/>
</dbReference>
<feature type="region of interest" description="Disordered" evidence="5">
    <location>
        <begin position="1168"/>
        <end position="1222"/>
    </location>
</feature>
<gene>
    <name evidence="7" type="ORF">PILCRDRAFT_798107</name>
</gene>
<evidence type="ECO:0000256" key="5">
    <source>
        <dbReference type="SAM" id="MobiDB-lite"/>
    </source>
</evidence>
<feature type="compositionally biased region" description="Basic and acidic residues" evidence="5">
    <location>
        <begin position="130"/>
        <end position="139"/>
    </location>
</feature>
<dbReference type="Gene3D" id="3.10.10.10">
    <property type="entry name" value="HIV Type 1 Reverse Transcriptase, subunit A, domain 1"/>
    <property type="match status" value="1"/>
</dbReference>
<feature type="compositionally biased region" description="Low complexity" evidence="5">
    <location>
        <begin position="98"/>
        <end position="115"/>
    </location>
</feature>
<feature type="region of interest" description="Disordered" evidence="5">
    <location>
        <begin position="86"/>
        <end position="141"/>
    </location>
</feature>
<evidence type="ECO:0000256" key="4">
    <source>
        <dbReference type="ARBA" id="ARBA00022759"/>
    </source>
</evidence>
<dbReference type="HOGENOM" id="CLU_260027_0_0_1"/>
<dbReference type="InterPro" id="IPR021109">
    <property type="entry name" value="Peptidase_aspartic_dom_sf"/>
</dbReference>
<keyword evidence="1" id="KW-0808">Transferase</keyword>
<sequence length="1319" mass="150074">MQQRDKFDVYYQGNLSVVDFLRRLQDLADTVGDLDDTDVVLAFWRRCKPYLKAELTRAGYEPSELTSSELEVLATRIERADEVAHETRKVASSKPMQSCGNGSNVNNGSSSTNSSRHPMNKPNNFKRPRRDYPDQDKEPMSATELKLAALSEGKEMGLFVLGNESHLLEHEPAEHSHEFQSSLRDVLWARALSQLYDNVPLAFDLLEGYCTDPFSPDRFTIIEYGGFDTYLLVDDHTLVSYIITRDQLTDPEFDLIHWFHIQQSENFHDMRRAPWWDSEGGSNHCTFQEDWHAFLERCSDSSSCEDESSSTSECLDTEVSTTFEYLNAVDEYDDLPDLQSVTDSNFGDDRSHDFEEDEFADMPDLETIYDTDDENGTHLQPVHGDLDDEPYFQTDNYHRDDDGAAGGSSFPTDESLDSSEGESIEWHKPAAMRQRPVPFVRRGFLLSAVQNAKNHTGKTEPDIYMLERNAARVKSADHVCPKPVVVVLKVKLEVLDKPLPLQLAVSGSRGKVKVRTNVRFEYQKINETRTFDIINVDSYDLILGTPFLFQHQILLGFNPSQVNVRSTESLPIRGTQVLVLESRATEVVTDHIESLREELRQYALPICKEAIETPLPPLRVINHVIPLNDEHKVYSWRPSRCPEQLKPLWRAKREDYLHTGRWEFRSGRNAVPMLMLKKPSKDGILRLRTVVDTRERNKNSRRLASPLPDIETILRNVTSHKFRTLLDALSFIGSVGYLASGCMDVRIPMHPIQRVAAPTTIWRWTPTEARAFAAIKEIVHKWRNTRRKSIDYSPDAPPCNLCCDASLTGGSGVLSQDPDAPPQVEFELENIEAPSEDVNHSLTADLSNETKPVSSLLADHGSSSQLPDDNTAAAELLSEDPVSLTEVLDSGEPTLDIHNHIHGRYSEDPFFAKIVKDPTTFRNFEVSNELVFLKDNERRVLCIPNVMIGSRRLCEVLISHAHSILAHLGPRKTITYLRDNVWWKGLNSDVDAFCDSCSGTDTLFELTWKSGDRTWLPYHEISHLEALTQYFKALGVTNISQLPRHIVKDNNLPISGISPTNHKVLKNLVSEVINSSRKLTTPNGNANQGTDKVQGSTYKDQYENLARYTAFAELIKSGQYVPRLHPIPDGYLEYCMEYQHYPAQALPFPPETDLDIVIIEGHKTRFVRRPTPVRSTQDLDDAAREDQNEPISQRTGRGRTRGDDIGRGQRRRGRGRGRGCGYAHMDESRATRALIDVFETETQYSEPEQAFPRYCASDLSTERERLHLTLALKEQVQVDLTTQVSLQLRSPFLHLSLRLKILPYLQPPRMMEKWKLMTL</sequence>
<reference evidence="8" key="2">
    <citation type="submission" date="2015-01" db="EMBL/GenBank/DDBJ databases">
        <title>Evolutionary Origins and Diversification of the Mycorrhizal Mutualists.</title>
        <authorList>
            <consortium name="DOE Joint Genome Institute"/>
            <consortium name="Mycorrhizal Genomics Consortium"/>
            <person name="Kohler A."/>
            <person name="Kuo A."/>
            <person name="Nagy L.G."/>
            <person name="Floudas D."/>
            <person name="Copeland A."/>
            <person name="Barry K.W."/>
            <person name="Cichocki N."/>
            <person name="Veneault-Fourrey C."/>
            <person name="LaButti K."/>
            <person name="Lindquist E.A."/>
            <person name="Lipzen A."/>
            <person name="Lundell T."/>
            <person name="Morin E."/>
            <person name="Murat C."/>
            <person name="Riley R."/>
            <person name="Ohm R."/>
            <person name="Sun H."/>
            <person name="Tunlid A."/>
            <person name="Henrissat B."/>
            <person name="Grigoriev I.V."/>
            <person name="Hibbett D.S."/>
            <person name="Martin F."/>
        </authorList>
    </citation>
    <scope>NUCLEOTIDE SEQUENCE [LARGE SCALE GENOMIC DNA]</scope>
    <source>
        <strain evidence="8">F 1598</strain>
    </source>
</reference>
<protein>
    <recommendedName>
        <fullName evidence="6">Integrase zinc-binding domain-containing protein</fullName>
    </recommendedName>
</protein>
<proteinExistence type="predicted"/>
<keyword evidence="4" id="KW-0378">Hydrolase</keyword>
<accession>A0A0C3EUG0</accession>
<reference evidence="7 8" key="1">
    <citation type="submission" date="2014-04" db="EMBL/GenBank/DDBJ databases">
        <authorList>
            <consortium name="DOE Joint Genome Institute"/>
            <person name="Kuo A."/>
            <person name="Tarkka M."/>
            <person name="Buscot F."/>
            <person name="Kohler A."/>
            <person name="Nagy L.G."/>
            <person name="Floudas D."/>
            <person name="Copeland A."/>
            <person name="Barry K.W."/>
            <person name="Cichocki N."/>
            <person name="Veneault-Fourrey C."/>
            <person name="LaButti K."/>
            <person name="Lindquist E.A."/>
            <person name="Lipzen A."/>
            <person name="Lundell T."/>
            <person name="Morin E."/>
            <person name="Murat C."/>
            <person name="Sun H."/>
            <person name="Tunlid A."/>
            <person name="Henrissat B."/>
            <person name="Grigoriev I.V."/>
            <person name="Hibbett D.S."/>
            <person name="Martin F."/>
            <person name="Nordberg H.P."/>
            <person name="Cantor M.N."/>
            <person name="Hua S.X."/>
        </authorList>
    </citation>
    <scope>NUCLEOTIDE SEQUENCE [LARGE SCALE GENOMIC DNA]</scope>
    <source>
        <strain evidence="7 8">F 1598</strain>
    </source>
</reference>
<dbReference type="InParanoid" id="A0A0C3EUG0"/>
<dbReference type="Gene3D" id="3.30.70.270">
    <property type="match status" value="1"/>
</dbReference>